<comment type="caution">
    <text evidence="1">The sequence shown here is derived from an EMBL/GenBank/DDBJ whole genome shotgun (WGS) entry which is preliminary data.</text>
</comment>
<dbReference type="Proteomes" id="UP000807716">
    <property type="component" value="Unassembled WGS sequence"/>
</dbReference>
<organism evidence="1 2">
    <name type="scientific">Actinomortierella ambigua</name>
    <dbReference type="NCBI Taxonomy" id="1343610"/>
    <lineage>
        <taxon>Eukaryota</taxon>
        <taxon>Fungi</taxon>
        <taxon>Fungi incertae sedis</taxon>
        <taxon>Mucoromycota</taxon>
        <taxon>Mortierellomycotina</taxon>
        <taxon>Mortierellomycetes</taxon>
        <taxon>Mortierellales</taxon>
        <taxon>Mortierellaceae</taxon>
        <taxon>Actinomortierella</taxon>
    </lineage>
</organism>
<evidence type="ECO:0000313" key="2">
    <source>
        <dbReference type="Proteomes" id="UP000807716"/>
    </source>
</evidence>
<protein>
    <submittedName>
        <fullName evidence="1">Uncharacterized protein</fullName>
    </submittedName>
</protein>
<accession>A0A9P6QIB3</accession>
<dbReference type="AlphaFoldDB" id="A0A9P6QIB3"/>
<name>A0A9P6QIB3_9FUNG</name>
<gene>
    <name evidence="1" type="ORF">DFQ27_003855</name>
</gene>
<reference evidence="1" key="1">
    <citation type="journal article" date="2020" name="Fungal Divers.">
        <title>Resolving the Mortierellaceae phylogeny through synthesis of multi-gene phylogenetics and phylogenomics.</title>
        <authorList>
            <person name="Vandepol N."/>
            <person name="Liber J."/>
            <person name="Desiro A."/>
            <person name="Na H."/>
            <person name="Kennedy M."/>
            <person name="Barry K."/>
            <person name="Grigoriev I.V."/>
            <person name="Miller A.N."/>
            <person name="O'Donnell K."/>
            <person name="Stajich J.E."/>
            <person name="Bonito G."/>
        </authorList>
    </citation>
    <scope>NUCLEOTIDE SEQUENCE</scope>
    <source>
        <strain evidence="1">BC1065</strain>
    </source>
</reference>
<proteinExistence type="predicted"/>
<dbReference type="EMBL" id="JAAAJB010000027">
    <property type="protein sequence ID" value="KAG0269346.1"/>
    <property type="molecule type" value="Genomic_DNA"/>
</dbReference>
<sequence>MSVNWKVGCIVHQDNQELKAFLVKDKAVMLLSLSPLNWQWRLTFMGTPFQGYEGFYSQEGSGEMACAADPVAGFIVLLRRVDGQPQGLLFTKETKDWTMLAMDAKAILSPVNTSFWPVKDGNSTTFMYGSINANSNRIEFGSLKNRLTLTPAPNSWALDPDTWGDVVSLTYAGGYLSMTQERGTICLSRKSPRTHSDERFKR</sequence>
<keyword evidence="2" id="KW-1185">Reference proteome</keyword>
<evidence type="ECO:0000313" key="1">
    <source>
        <dbReference type="EMBL" id="KAG0269346.1"/>
    </source>
</evidence>